<dbReference type="GO" id="GO:0005524">
    <property type="term" value="F:ATP binding"/>
    <property type="evidence" value="ECO:0007669"/>
    <property type="project" value="UniProtKB-KW"/>
</dbReference>
<dbReference type="PROSITE" id="PS51219">
    <property type="entry name" value="DPCK"/>
    <property type="match status" value="1"/>
</dbReference>
<organism evidence="3 4">
    <name type="scientific">Leptotrichia hongkongensis</name>
    <dbReference type="NCBI Taxonomy" id="554406"/>
    <lineage>
        <taxon>Bacteria</taxon>
        <taxon>Fusobacteriati</taxon>
        <taxon>Fusobacteriota</taxon>
        <taxon>Fusobacteriia</taxon>
        <taxon>Fusobacteriales</taxon>
        <taxon>Leptotrichiaceae</taxon>
        <taxon>Leptotrichia</taxon>
    </lineage>
</organism>
<reference evidence="3 4" key="1">
    <citation type="submission" date="2019-07" db="EMBL/GenBank/DDBJ databases">
        <title>Complete Genome Sequence of Leptotrichia hongkongensis Strain JMUB5056.</title>
        <authorList>
            <person name="Watanabe S."/>
            <person name="Cui L."/>
        </authorList>
    </citation>
    <scope>NUCLEOTIDE SEQUENCE [LARGE SCALE GENOMIC DNA]</scope>
    <source>
        <strain evidence="3 4">JMUB5056</strain>
    </source>
</reference>
<evidence type="ECO:0000313" key="4">
    <source>
        <dbReference type="Proteomes" id="UP000321561"/>
    </source>
</evidence>
<keyword evidence="3" id="KW-0418">Kinase</keyword>
<evidence type="ECO:0000256" key="2">
    <source>
        <dbReference type="ARBA" id="ARBA00022840"/>
    </source>
</evidence>
<accession>A0A510L844</accession>
<dbReference type="InterPro" id="IPR001977">
    <property type="entry name" value="Depp_CoAkinase"/>
</dbReference>
<sequence length="32" mass="3402">MKKVVIGLTGGIGTGKSTVSQILKEKNFQLLI</sequence>
<evidence type="ECO:0000313" key="3">
    <source>
        <dbReference type="EMBL" id="BBM59956.1"/>
    </source>
</evidence>
<dbReference type="InterPro" id="IPR027417">
    <property type="entry name" value="P-loop_NTPase"/>
</dbReference>
<name>A0A510L844_9FUSO</name>
<dbReference type="KEGG" id="lhg:JMUB5056_1544"/>
<dbReference type="GO" id="GO:0004140">
    <property type="term" value="F:dephospho-CoA kinase activity"/>
    <property type="evidence" value="ECO:0007669"/>
    <property type="project" value="InterPro"/>
</dbReference>
<dbReference type="GO" id="GO:0015937">
    <property type="term" value="P:coenzyme A biosynthetic process"/>
    <property type="evidence" value="ECO:0007669"/>
    <property type="project" value="InterPro"/>
</dbReference>
<keyword evidence="3" id="KW-0808">Transferase</keyword>
<gene>
    <name evidence="3" type="ORF">JMUB5056_1544</name>
</gene>
<dbReference type="Proteomes" id="UP000321561">
    <property type="component" value="Chromosome"/>
</dbReference>
<evidence type="ECO:0000256" key="1">
    <source>
        <dbReference type="ARBA" id="ARBA00022741"/>
    </source>
</evidence>
<dbReference type="Pfam" id="PF01121">
    <property type="entry name" value="CoaE"/>
    <property type="match status" value="1"/>
</dbReference>
<dbReference type="SUPFAM" id="SSF52540">
    <property type="entry name" value="P-loop containing nucleoside triphosphate hydrolases"/>
    <property type="match status" value="1"/>
</dbReference>
<keyword evidence="2" id="KW-0067">ATP-binding</keyword>
<keyword evidence="1" id="KW-0547">Nucleotide-binding</keyword>
<dbReference type="EMBL" id="AP019846">
    <property type="protein sequence ID" value="BBM59956.1"/>
    <property type="molecule type" value="Genomic_DNA"/>
</dbReference>
<dbReference type="AlphaFoldDB" id="A0A510L844"/>
<protein>
    <submittedName>
        <fullName evidence="3">Dephospho-CoA kinase</fullName>
    </submittedName>
</protein>
<dbReference type="RefSeq" id="WP_269472151.1">
    <property type="nucleotide sequence ID" value="NZ_AP019846.1"/>
</dbReference>
<proteinExistence type="predicted"/>
<dbReference type="Gene3D" id="3.40.50.300">
    <property type="entry name" value="P-loop containing nucleotide triphosphate hydrolases"/>
    <property type="match status" value="1"/>
</dbReference>